<dbReference type="PANTHER" id="PTHR12558">
    <property type="entry name" value="CELL DIVISION CYCLE 16,23,27"/>
    <property type="match status" value="1"/>
</dbReference>
<dbReference type="SMART" id="SM00028">
    <property type="entry name" value="TPR"/>
    <property type="match status" value="4"/>
</dbReference>
<dbReference type="PROSITE" id="PS50005">
    <property type="entry name" value="TPR"/>
    <property type="match status" value="1"/>
</dbReference>
<accession>A0A084SLU5</accession>
<reference evidence="2 3" key="1">
    <citation type="submission" date="2014-07" db="EMBL/GenBank/DDBJ databases">
        <title>Draft Genome Sequence of Gephyronic Acid Producer, Cystobacter violaceus Strain Cb vi76.</title>
        <authorList>
            <person name="Stevens D.C."/>
            <person name="Young J."/>
            <person name="Carmichael R."/>
            <person name="Tan J."/>
            <person name="Taylor R.E."/>
        </authorList>
    </citation>
    <scope>NUCLEOTIDE SEQUENCE [LARGE SCALE GENOMIC DNA]</scope>
    <source>
        <strain evidence="2 3">Cb vi76</strain>
    </source>
</reference>
<dbReference type="Proteomes" id="UP000028547">
    <property type="component" value="Unassembled WGS sequence"/>
</dbReference>
<dbReference type="EMBL" id="JPMI01000240">
    <property type="protein sequence ID" value="KFA89430.1"/>
    <property type="molecule type" value="Genomic_DNA"/>
</dbReference>
<dbReference type="InterPro" id="IPR011990">
    <property type="entry name" value="TPR-like_helical_dom_sf"/>
</dbReference>
<keyword evidence="1" id="KW-0802">TPR repeat</keyword>
<dbReference type="Pfam" id="PF14559">
    <property type="entry name" value="TPR_19"/>
    <property type="match status" value="1"/>
</dbReference>
<dbReference type="SUPFAM" id="SSF48452">
    <property type="entry name" value="TPR-like"/>
    <property type="match status" value="1"/>
</dbReference>
<gene>
    <name evidence="2" type="ORF">Q664_34130</name>
</gene>
<dbReference type="PANTHER" id="PTHR12558:SF13">
    <property type="entry name" value="CELL DIVISION CYCLE PROTEIN 27 HOMOLOG"/>
    <property type="match status" value="1"/>
</dbReference>
<dbReference type="AlphaFoldDB" id="A0A084SLU5"/>
<organism evidence="2 3">
    <name type="scientific">Archangium violaceum Cb vi76</name>
    <dbReference type="NCBI Taxonomy" id="1406225"/>
    <lineage>
        <taxon>Bacteria</taxon>
        <taxon>Pseudomonadati</taxon>
        <taxon>Myxococcota</taxon>
        <taxon>Myxococcia</taxon>
        <taxon>Myxococcales</taxon>
        <taxon>Cystobacterineae</taxon>
        <taxon>Archangiaceae</taxon>
        <taxon>Archangium</taxon>
    </lineage>
</organism>
<sequence length="378" mass="42774">MAGVLLVASLALGQEEVRSTPAQVRIDQARSAIEKHPEHPQAYNDLALALARRARETGDPALYEQAEAALRKSFRLQPDNFEGLKVQSWLLLGKHEFAKARELARELNRRSPDDVLVYGYLADAHAELGNYEEAEAAAQWMLDLRPGNIPGLTRAAYLRELHGDIEGALELMRNAYDRTDPSEFEDRAWLLTQLGHLHLVIGEQREAESALTEALRLFPGYHYALGTLGTLRMEQQRWKEAVELLEQRHAAAPHPENLYPLAQALERAGRPREARKAFRDFERQASRESEGADNANRELIFYYIEHANEPAQALRLAEREAARRQDVHTLDAYAWALHANGRDREARAQLERVRKIGSRDPLFQSHARAIPAGKEVSG</sequence>
<dbReference type="Gene3D" id="1.25.40.10">
    <property type="entry name" value="Tetratricopeptide repeat domain"/>
    <property type="match status" value="3"/>
</dbReference>
<evidence type="ECO:0000313" key="3">
    <source>
        <dbReference type="Proteomes" id="UP000028547"/>
    </source>
</evidence>
<name>A0A084SLU5_9BACT</name>
<feature type="repeat" description="TPR" evidence="1">
    <location>
        <begin position="188"/>
        <end position="221"/>
    </location>
</feature>
<evidence type="ECO:0000256" key="1">
    <source>
        <dbReference type="PROSITE-ProRule" id="PRU00339"/>
    </source>
</evidence>
<dbReference type="InterPro" id="IPR019734">
    <property type="entry name" value="TPR_rpt"/>
</dbReference>
<comment type="caution">
    <text evidence="2">The sequence shown here is derived from an EMBL/GenBank/DDBJ whole genome shotgun (WGS) entry which is preliminary data.</text>
</comment>
<dbReference type="Pfam" id="PF13432">
    <property type="entry name" value="TPR_16"/>
    <property type="match status" value="1"/>
</dbReference>
<protein>
    <submittedName>
        <fullName evidence="2">Uncharacterized protein</fullName>
    </submittedName>
</protein>
<evidence type="ECO:0000313" key="2">
    <source>
        <dbReference type="EMBL" id="KFA89430.1"/>
    </source>
</evidence>
<proteinExistence type="predicted"/>